<name>A0ACA9RD20_9GLOM</name>
<evidence type="ECO:0000313" key="2">
    <source>
        <dbReference type="Proteomes" id="UP000789920"/>
    </source>
</evidence>
<protein>
    <submittedName>
        <fullName evidence="1">31119_t:CDS:1</fullName>
    </submittedName>
</protein>
<sequence>FNVFIQEKAVEVAERLKKNRTLVSPEKASLEELRQECSELQKERQDAENLKQEAANLGKILHTKRTEILELVRKLNKLENDMTNLEQQLREKQEKAREERESVRNELTKKITDLEKLRIEDQGKFDLLELERDAEIRSKQTQLNEKDGIIKNREKNLEQNTETSADNHRLTTELREKTEELRNAIRQKRIVALRVDLMPVKPDSLLPIYPMLLTKLLLEINKLQELREELKEVRGKLLQAQLAARKYIEKCPHRNPQGQCPQCNLAQSFGYPSTSQEKNHSEILSKVRKILVVDPSSQAENSTIVEQPVNEDAVPFKIIQEEKPD</sequence>
<comment type="caution">
    <text evidence="1">The sequence shown here is derived from an EMBL/GenBank/DDBJ whole genome shotgun (WGS) entry which is preliminary data.</text>
</comment>
<evidence type="ECO:0000313" key="1">
    <source>
        <dbReference type="EMBL" id="CAG8786483.1"/>
    </source>
</evidence>
<gene>
    <name evidence="1" type="ORF">RPERSI_LOCUS18389</name>
</gene>
<keyword evidence="2" id="KW-1185">Reference proteome</keyword>
<feature type="non-terminal residue" evidence="1">
    <location>
        <position position="1"/>
    </location>
</feature>
<dbReference type="EMBL" id="CAJVQC010048633">
    <property type="protein sequence ID" value="CAG8786483.1"/>
    <property type="molecule type" value="Genomic_DNA"/>
</dbReference>
<dbReference type="Proteomes" id="UP000789920">
    <property type="component" value="Unassembled WGS sequence"/>
</dbReference>
<accession>A0ACA9RD20</accession>
<organism evidence="1 2">
    <name type="scientific">Racocetra persica</name>
    <dbReference type="NCBI Taxonomy" id="160502"/>
    <lineage>
        <taxon>Eukaryota</taxon>
        <taxon>Fungi</taxon>
        <taxon>Fungi incertae sedis</taxon>
        <taxon>Mucoromycota</taxon>
        <taxon>Glomeromycotina</taxon>
        <taxon>Glomeromycetes</taxon>
        <taxon>Diversisporales</taxon>
        <taxon>Gigasporaceae</taxon>
        <taxon>Racocetra</taxon>
    </lineage>
</organism>
<proteinExistence type="predicted"/>
<reference evidence="1" key="1">
    <citation type="submission" date="2021-06" db="EMBL/GenBank/DDBJ databases">
        <authorList>
            <person name="Kallberg Y."/>
            <person name="Tangrot J."/>
            <person name="Rosling A."/>
        </authorList>
    </citation>
    <scope>NUCLEOTIDE SEQUENCE</scope>
    <source>
        <strain evidence="1">MA461A</strain>
    </source>
</reference>